<protein>
    <submittedName>
        <fullName evidence="2">Uncharacterized protein</fullName>
    </submittedName>
</protein>
<evidence type="ECO:0000313" key="2">
    <source>
        <dbReference type="EMBL" id="CAF4974291.1"/>
    </source>
</evidence>
<gene>
    <name evidence="2" type="ORF">GIL414_LOCUS55614</name>
</gene>
<proteinExistence type="predicted"/>
<feature type="compositionally biased region" description="Low complexity" evidence="1">
    <location>
        <begin position="12"/>
        <end position="21"/>
    </location>
</feature>
<evidence type="ECO:0000313" key="3">
    <source>
        <dbReference type="Proteomes" id="UP000681720"/>
    </source>
</evidence>
<accession>A0A8S3D776</accession>
<evidence type="ECO:0000256" key="1">
    <source>
        <dbReference type="SAM" id="MobiDB-lite"/>
    </source>
</evidence>
<dbReference type="Proteomes" id="UP000681720">
    <property type="component" value="Unassembled WGS sequence"/>
</dbReference>
<comment type="caution">
    <text evidence="2">The sequence shown here is derived from an EMBL/GenBank/DDBJ whole genome shotgun (WGS) entry which is preliminary data.</text>
</comment>
<dbReference type="AlphaFoldDB" id="A0A8S3D776"/>
<reference evidence="2" key="1">
    <citation type="submission" date="2021-02" db="EMBL/GenBank/DDBJ databases">
        <authorList>
            <person name="Nowell W R."/>
        </authorList>
    </citation>
    <scope>NUCLEOTIDE SEQUENCE</scope>
</reference>
<dbReference type="EMBL" id="CAJOBJ010197841">
    <property type="protein sequence ID" value="CAF4974291.1"/>
    <property type="molecule type" value="Genomic_DNA"/>
</dbReference>
<sequence length="46" mass="4642">MATLRRPGRVFSSESSGGASSSDDDAPSTIVGKSATNKAGELSLKD</sequence>
<organism evidence="2 3">
    <name type="scientific">Rotaria magnacalcarata</name>
    <dbReference type="NCBI Taxonomy" id="392030"/>
    <lineage>
        <taxon>Eukaryota</taxon>
        <taxon>Metazoa</taxon>
        <taxon>Spiralia</taxon>
        <taxon>Gnathifera</taxon>
        <taxon>Rotifera</taxon>
        <taxon>Eurotatoria</taxon>
        <taxon>Bdelloidea</taxon>
        <taxon>Philodinida</taxon>
        <taxon>Philodinidae</taxon>
        <taxon>Rotaria</taxon>
    </lineage>
</organism>
<name>A0A8S3D776_9BILA</name>
<feature type="non-terminal residue" evidence="2">
    <location>
        <position position="46"/>
    </location>
</feature>
<feature type="region of interest" description="Disordered" evidence="1">
    <location>
        <begin position="1"/>
        <end position="46"/>
    </location>
</feature>